<dbReference type="EMBL" id="MU001641">
    <property type="protein sequence ID" value="KAF2479791.1"/>
    <property type="molecule type" value="Genomic_DNA"/>
</dbReference>
<dbReference type="GeneID" id="54476720"/>
<evidence type="ECO:0000256" key="1">
    <source>
        <dbReference type="ARBA" id="ARBA00022801"/>
    </source>
</evidence>
<dbReference type="OrthoDB" id="408631at2759"/>
<dbReference type="InterPro" id="IPR013094">
    <property type="entry name" value="AB_hydrolase_3"/>
</dbReference>
<dbReference type="GO" id="GO:0016787">
    <property type="term" value="F:hydrolase activity"/>
    <property type="evidence" value="ECO:0007669"/>
    <property type="project" value="UniProtKB-KW"/>
</dbReference>
<evidence type="ECO:0000313" key="4">
    <source>
        <dbReference type="Proteomes" id="UP000799767"/>
    </source>
</evidence>
<name>A0A6A6PJA4_9PEZI</name>
<dbReference type="PANTHER" id="PTHR48081:SF8">
    <property type="entry name" value="ALPHA_BETA HYDROLASE FOLD-3 DOMAIN-CONTAINING PROTEIN-RELATED"/>
    <property type="match status" value="1"/>
</dbReference>
<dbReference type="SUPFAM" id="SSF53474">
    <property type="entry name" value="alpha/beta-Hydrolases"/>
    <property type="match status" value="1"/>
</dbReference>
<evidence type="ECO:0000259" key="2">
    <source>
        <dbReference type="Pfam" id="PF07859"/>
    </source>
</evidence>
<reference evidence="3" key="1">
    <citation type="journal article" date="2020" name="Stud. Mycol.">
        <title>101 Dothideomycetes genomes: a test case for predicting lifestyles and emergence of pathogens.</title>
        <authorList>
            <person name="Haridas S."/>
            <person name="Albert R."/>
            <person name="Binder M."/>
            <person name="Bloem J."/>
            <person name="Labutti K."/>
            <person name="Salamov A."/>
            <person name="Andreopoulos B."/>
            <person name="Baker S."/>
            <person name="Barry K."/>
            <person name="Bills G."/>
            <person name="Bluhm B."/>
            <person name="Cannon C."/>
            <person name="Castanera R."/>
            <person name="Culley D."/>
            <person name="Daum C."/>
            <person name="Ezra D."/>
            <person name="Gonzalez J."/>
            <person name="Henrissat B."/>
            <person name="Kuo A."/>
            <person name="Liang C."/>
            <person name="Lipzen A."/>
            <person name="Lutzoni F."/>
            <person name="Magnuson J."/>
            <person name="Mondo S."/>
            <person name="Nolan M."/>
            <person name="Ohm R."/>
            <person name="Pangilinan J."/>
            <person name="Park H.-J."/>
            <person name="Ramirez L."/>
            <person name="Alfaro M."/>
            <person name="Sun H."/>
            <person name="Tritt A."/>
            <person name="Yoshinaga Y."/>
            <person name="Zwiers L.-H."/>
            <person name="Turgeon B."/>
            <person name="Goodwin S."/>
            <person name="Spatafora J."/>
            <person name="Crous P."/>
            <person name="Grigoriev I."/>
        </authorList>
    </citation>
    <scope>NUCLEOTIDE SEQUENCE</scope>
    <source>
        <strain evidence="3">CBS 113389</strain>
    </source>
</reference>
<dbReference type="Gene3D" id="3.40.50.1820">
    <property type="entry name" value="alpha/beta hydrolase"/>
    <property type="match status" value="1"/>
</dbReference>
<protein>
    <submittedName>
        <fullName evidence="3">Alpha/Beta hydrolase protein</fullName>
    </submittedName>
</protein>
<organism evidence="3 4">
    <name type="scientific">Neohortaea acidophila</name>
    <dbReference type="NCBI Taxonomy" id="245834"/>
    <lineage>
        <taxon>Eukaryota</taxon>
        <taxon>Fungi</taxon>
        <taxon>Dikarya</taxon>
        <taxon>Ascomycota</taxon>
        <taxon>Pezizomycotina</taxon>
        <taxon>Dothideomycetes</taxon>
        <taxon>Dothideomycetidae</taxon>
        <taxon>Mycosphaerellales</taxon>
        <taxon>Teratosphaeriaceae</taxon>
        <taxon>Neohortaea</taxon>
    </lineage>
</organism>
<dbReference type="Proteomes" id="UP000799767">
    <property type="component" value="Unassembled WGS sequence"/>
</dbReference>
<feature type="domain" description="Alpha/beta hydrolase fold-3" evidence="2">
    <location>
        <begin position="104"/>
        <end position="326"/>
    </location>
</feature>
<dbReference type="InterPro" id="IPR050300">
    <property type="entry name" value="GDXG_lipolytic_enzyme"/>
</dbReference>
<dbReference type="Pfam" id="PF07859">
    <property type="entry name" value="Abhydrolase_3"/>
    <property type="match status" value="1"/>
</dbReference>
<dbReference type="RefSeq" id="XP_033586361.1">
    <property type="nucleotide sequence ID" value="XM_033735718.1"/>
</dbReference>
<evidence type="ECO:0000313" key="3">
    <source>
        <dbReference type="EMBL" id="KAF2479791.1"/>
    </source>
</evidence>
<keyword evidence="1 3" id="KW-0378">Hydrolase</keyword>
<dbReference type="InterPro" id="IPR029058">
    <property type="entry name" value="AB_hydrolase_fold"/>
</dbReference>
<sequence>MDATINLDDYDTPEKVAKLGDIDPAFAKALQAKPPLPLDLSDVPTLRKTVTWLEEEIAKRLPPLPPTVKQTNITIPLRDGASMDSILVYPTETAPTPGNGCPIVVLWHGGGCTIGSPLQVMPRARGLASLLSCAVLCPDYRLAPEHPFPTGVLDAWDSVLFASKGENFHALGLNIDHGKGFIIGGLSAGGNFAGVLAQKALEEGLTPPLTGQYLGWPSYFVDPANVPEKYRHLWFAYEQNANDPTQTWQHVLHFLLKSTRIDKDSTLYSPMNPLTDGVQKHVGLPKAFVQASGMDSLRDDALVYSRVLRDAGVDSWIQCYPGLPHVSEIFYAELTVSKQQAGDTARGFAWMLGRRKGEWDEERADELMSIPVFS</sequence>
<proteinExistence type="predicted"/>
<accession>A0A6A6PJA4</accession>
<dbReference type="AlphaFoldDB" id="A0A6A6PJA4"/>
<gene>
    <name evidence="3" type="ORF">BDY17DRAFT_313529</name>
</gene>
<keyword evidence="4" id="KW-1185">Reference proteome</keyword>
<dbReference type="PANTHER" id="PTHR48081">
    <property type="entry name" value="AB HYDROLASE SUPERFAMILY PROTEIN C4A8.06C"/>
    <property type="match status" value="1"/>
</dbReference>